<evidence type="ECO:0000313" key="1">
    <source>
        <dbReference type="EnsemblPlants" id="Kaladp0032s0235.1.v1.1.CDS.1"/>
    </source>
</evidence>
<protein>
    <submittedName>
        <fullName evidence="1">Uncharacterized protein</fullName>
    </submittedName>
</protein>
<dbReference type="EnsemblPlants" id="Kaladp0032s0235.1.v1.1">
    <property type="protein sequence ID" value="Kaladp0032s0235.1.v1.1.CDS.1"/>
    <property type="gene ID" value="Kaladp0032s0235.v1.1"/>
</dbReference>
<dbReference type="AlphaFoldDB" id="A0A7N0TC24"/>
<sequence length="122" mass="13859">MPAAGHSLCSLRAQPKQSVSEGRCWWYSLKESESKCSTCVLSAGTTYVDKTHRHETADLWHARLAHASPPSGRLKVMMKRFVAFLLYRCDKSRSYRVRGMPIDDLIGKRDLRLTFFPGLLAD</sequence>
<evidence type="ECO:0000313" key="2">
    <source>
        <dbReference type="Proteomes" id="UP000594263"/>
    </source>
</evidence>
<organism evidence="1 2">
    <name type="scientific">Kalanchoe fedtschenkoi</name>
    <name type="common">Lavender scallops</name>
    <name type="synonym">South American air plant</name>
    <dbReference type="NCBI Taxonomy" id="63787"/>
    <lineage>
        <taxon>Eukaryota</taxon>
        <taxon>Viridiplantae</taxon>
        <taxon>Streptophyta</taxon>
        <taxon>Embryophyta</taxon>
        <taxon>Tracheophyta</taxon>
        <taxon>Spermatophyta</taxon>
        <taxon>Magnoliopsida</taxon>
        <taxon>eudicotyledons</taxon>
        <taxon>Gunneridae</taxon>
        <taxon>Pentapetalae</taxon>
        <taxon>Saxifragales</taxon>
        <taxon>Crassulaceae</taxon>
        <taxon>Kalanchoe</taxon>
    </lineage>
</organism>
<dbReference type="Proteomes" id="UP000594263">
    <property type="component" value="Unplaced"/>
</dbReference>
<accession>A0A7N0TC24</accession>
<proteinExistence type="predicted"/>
<reference evidence="1" key="1">
    <citation type="submission" date="2021-01" db="UniProtKB">
        <authorList>
            <consortium name="EnsemblPlants"/>
        </authorList>
    </citation>
    <scope>IDENTIFICATION</scope>
</reference>
<keyword evidence="2" id="KW-1185">Reference proteome</keyword>
<dbReference type="Gramene" id="Kaladp0032s0235.1.v1.1">
    <property type="protein sequence ID" value="Kaladp0032s0235.1.v1.1.CDS.1"/>
    <property type="gene ID" value="Kaladp0032s0235.v1.1"/>
</dbReference>
<name>A0A7N0TC24_KALFE</name>